<gene>
    <name evidence="1" type="ORF">PORY_002392</name>
</gene>
<dbReference type="Proteomes" id="UP000768646">
    <property type="component" value="Unassembled WGS sequence"/>
</dbReference>
<evidence type="ECO:0000313" key="2">
    <source>
        <dbReference type="Proteomes" id="UP000768646"/>
    </source>
</evidence>
<evidence type="ECO:0000313" key="1">
    <source>
        <dbReference type="EMBL" id="KAG4304211.1"/>
    </source>
</evidence>
<name>A0ACB7C9L2_9ASCO</name>
<proteinExistence type="predicted"/>
<organism evidence="1 2">
    <name type="scientific">Pneumocystis oryctolagi</name>
    <dbReference type="NCBI Taxonomy" id="42067"/>
    <lineage>
        <taxon>Eukaryota</taxon>
        <taxon>Fungi</taxon>
        <taxon>Dikarya</taxon>
        <taxon>Ascomycota</taxon>
        <taxon>Taphrinomycotina</taxon>
        <taxon>Pneumocystomycetes</taxon>
        <taxon>Pneumocystaceae</taxon>
        <taxon>Pneumocystis</taxon>
    </lineage>
</organism>
<reference evidence="1 2" key="1">
    <citation type="journal article" date="2021" name="Commun. Biol.">
        <title>Genomic insights into the host specific adaptation of the Pneumocystis genus.</title>
        <authorList>
            <person name="Cisse O.H."/>
            <person name="Ma L."/>
            <person name="Dekker J.P."/>
            <person name="Khil P.P."/>
            <person name="Youn J.-H."/>
            <person name="Brenchley J.M."/>
            <person name="Blair R."/>
            <person name="Pahar B."/>
            <person name="Chabe M."/>
            <person name="Van Rompay K.K.A."/>
            <person name="Keesler R."/>
            <person name="Sukura A."/>
            <person name="Hirsch V."/>
            <person name="Kutty G."/>
            <person name="Liu Y."/>
            <person name="Peng L."/>
            <person name="Chen J."/>
            <person name="Song J."/>
            <person name="Weissenbacher-Lang C."/>
            <person name="Xu J."/>
            <person name="Upham N.S."/>
            <person name="Stajich J.E."/>
            <person name="Cuomo C.A."/>
            <person name="Cushion M.T."/>
            <person name="Kovacs J.A."/>
        </authorList>
    </citation>
    <scope>NUCLEOTIDE SEQUENCE [LARGE SCALE GENOMIC DNA]</scope>
    <source>
        <strain evidence="1 2">RABM</strain>
    </source>
</reference>
<sequence>MWKYILSMFSLDTLDGVDTSTGTTNPYIDYRKDVFSLEKSKKSCPRWKSCEFYIYYWIIFFAVIFSLKTTYDISHSSHRNYRLFSKYLQRGWIAGRRMDNTDIQYAVFRKNILGLVFALVIHLSLGASFDCFSKYFKVLKDNVQRRTLYNIFFSLIFLIVLHGTSVIKIYIIAYLSYCISCIFSNTKLNPALTWFFNIGIVFLNDIYKGYSFGSIYYGLTFLDRYNGLVPRWQIYFNFTMLRLISYNLDFYWSKNSQISEKLTDSQLTEKNRINIPCPDPDYCLRNFFAYVFYAPLYFSGPIISFNNFVSQLRYPSKNISNWWIKKYFLRLLFCFLLMEIMLHFFYVVAISKTKAWDGDSPFQISMIGFFNLQMIWFKLLIIWRFFRFWALCDKIDSPENMIRCINNNYSFLGFWRSWHRSFNRWIIRYIYLPLGGSKLLIVNIFLVFTFVAFWHDISLKLFAWGWLITLFILPEVIFGYIFQSKKWKDRPFYRHLCALGATLNIIMMMIANLVGFCLGIDGTKEIVNRIFINYQSNVVEKDWYKWWQENGFFSKKSILDKSCRNNCVISILPPPNITGTLHLGHALTISIQDALIRWERMRGKHVIWVPGTDHAGIAAQSIVERFLLKTQNLRRKDMTRDAFIDEVWKWKSMHAGHVYHQIASMGASLDWSKEFFTLDSDLSKVVKDCFIRLFNQGLIYRDTKMVNWSCMLETTISDIEVDHKIISKPTKIMIGGEFVEFGVLHQVAYRLVDPSDVNEIVVSTSRLETIPGDKAISVNPNDIRFLGLHGKYCYNPLNPDIIIPIIPDEMVDPNFGTGAVKITPAHDPNDYKFSIRHKIPSLCIFNPDGRMNASCGLQELQYIDRFKCREHILSKLKERGLYRGFQSYRTSIPLCSRSGDFIEYFLKPQWYLKTKPLALNVYDNYKAGKMKIIPEYYSDEWIKWLENIEDWCISRQILWGHRIPAWYVNSNGGYWVAAESEESALKISGGKEVKQDFDVLDTWFSSALLPLSVFRWDGKNVPAEYPLSFIETGSDILFFWILRMTLLCTHFTGKLPFNEIILHPLIKDSQGRKMSKSLGNVIDPLHIIKGTPEVSDNVVNEKVMEKDNGFNVKTVKQGFSGRLNLMGSDSLRFALIDYTKQSRQINMDIANISSAKYICSKLWNATRFFLYQMKHYNLKTVDINLISMYIFDRYIISRLKETIDACNMGFELRKFSEVTDCLRKFIVYDLCSVYIEFIKKELKQNDNKRITCALSTCYSALYTVVKLLHPISPFVTEELYQHLSLFDPYPEASIMISNYPDKNISFHLDKNSLRRVENLVMLVHEFRSMISSAECINNDGLEGAVKINKKNDIFKQDVEEFKNIIQDMIGLKNLTLNNFNGDLPNMYSKVIGPELVLYLCVENLYCDNLKQVSRIKWLQEQEKVLFKISKSEEYIRNAPKHIQEKNIKKMMDIQNELKLLRNCLEKS</sequence>
<protein>
    <submittedName>
        <fullName evidence="1">Uncharacterized protein</fullName>
    </submittedName>
</protein>
<comment type="caution">
    <text evidence="1">The sequence shown here is derived from an EMBL/GenBank/DDBJ whole genome shotgun (WGS) entry which is preliminary data.</text>
</comment>
<keyword evidence="2" id="KW-1185">Reference proteome</keyword>
<dbReference type="EMBL" id="JABTEG010000010">
    <property type="protein sequence ID" value="KAG4304211.1"/>
    <property type="molecule type" value="Genomic_DNA"/>
</dbReference>
<accession>A0ACB7C9L2</accession>